<dbReference type="EMBL" id="MN739992">
    <property type="protein sequence ID" value="QHT81789.1"/>
    <property type="molecule type" value="Genomic_DNA"/>
</dbReference>
<sequence length="139" mass="16515">MKLNDYGAFFLKKQDNSIWYGIYFKTNYLLKKIPTFNEKPNTIFAVFFDKDGRDYINHSISLLKFKAMLKINPKKSESDKSDKKAQHDNETIVELYDYNDNTAAEIYTKMHASGMNKIYTKQWFEKQYKFIKGQIAAYE</sequence>
<name>A0A6C0HMS0_9ZZZZ</name>
<protein>
    <submittedName>
        <fullName evidence="1">Uncharacterized protein</fullName>
    </submittedName>
</protein>
<dbReference type="AlphaFoldDB" id="A0A6C0HMS0"/>
<accession>A0A6C0HMS0</accession>
<evidence type="ECO:0000313" key="1">
    <source>
        <dbReference type="EMBL" id="QHT81789.1"/>
    </source>
</evidence>
<reference evidence="1" key="1">
    <citation type="journal article" date="2020" name="Nature">
        <title>Giant virus diversity and host interactions through global metagenomics.</title>
        <authorList>
            <person name="Schulz F."/>
            <person name="Roux S."/>
            <person name="Paez-Espino D."/>
            <person name="Jungbluth S."/>
            <person name="Walsh D.A."/>
            <person name="Denef V.J."/>
            <person name="McMahon K.D."/>
            <person name="Konstantinidis K.T."/>
            <person name="Eloe-Fadrosh E.A."/>
            <person name="Kyrpides N.C."/>
            <person name="Woyke T."/>
        </authorList>
    </citation>
    <scope>NUCLEOTIDE SEQUENCE</scope>
    <source>
        <strain evidence="1">GVMAG-M-3300023184-13</strain>
    </source>
</reference>
<organism evidence="1">
    <name type="scientific">viral metagenome</name>
    <dbReference type="NCBI Taxonomy" id="1070528"/>
    <lineage>
        <taxon>unclassified sequences</taxon>
        <taxon>metagenomes</taxon>
        <taxon>organismal metagenomes</taxon>
    </lineage>
</organism>
<proteinExistence type="predicted"/>